<dbReference type="Gene3D" id="3.10.310.70">
    <property type="match status" value="1"/>
</dbReference>
<dbReference type="InterPro" id="IPR011059">
    <property type="entry name" value="Metal-dep_hydrolase_composite"/>
</dbReference>
<feature type="domain" description="Amidohydrolase 3" evidence="1">
    <location>
        <begin position="71"/>
        <end position="558"/>
    </location>
</feature>
<comment type="caution">
    <text evidence="2">The sequence shown here is derived from an EMBL/GenBank/DDBJ whole genome shotgun (WGS) entry which is preliminary data.</text>
</comment>
<accession>A0A4R6T100</accession>
<dbReference type="Pfam" id="PF07969">
    <property type="entry name" value="Amidohydro_3"/>
    <property type="match status" value="1"/>
</dbReference>
<dbReference type="Proteomes" id="UP000295620">
    <property type="component" value="Unassembled WGS sequence"/>
</dbReference>
<dbReference type="SUPFAM" id="SSF51556">
    <property type="entry name" value="Metallo-dependent hydrolases"/>
    <property type="match status" value="1"/>
</dbReference>
<dbReference type="OrthoDB" id="9767366at2"/>
<reference evidence="2 3" key="1">
    <citation type="submission" date="2019-03" db="EMBL/GenBank/DDBJ databases">
        <title>Genomic Encyclopedia of Archaeal and Bacterial Type Strains, Phase II (KMG-II): from individual species to whole genera.</title>
        <authorList>
            <person name="Goeker M."/>
        </authorList>
    </citation>
    <scope>NUCLEOTIDE SEQUENCE [LARGE SCALE GENOMIC DNA]</scope>
    <source>
        <strain evidence="2 3">DSM 19035</strain>
    </source>
</reference>
<evidence type="ECO:0000313" key="3">
    <source>
        <dbReference type="Proteomes" id="UP000295620"/>
    </source>
</evidence>
<dbReference type="InterPro" id="IPR033932">
    <property type="entry name" value="YtcJ-like"/>
</dbReference>
<organism evidence="2 3">
    <name type="scientific">Pedobacter metabolipauper</name>
    <dbReference type="NCBI Taxonomy" id="425513"/>
    <lineage>
        <taxon>Bacteria</taxon>
        <taxon>Pseudomonadati</taxon>
        <taxon>Bacteroidota</taxon>
        <taxon>Sphingobacteriia</taxon>
        <taxon>Sphingobacteriales</taxon>
        <taxon>Sphingobacteriaceae</taxon>
        <taxon>Pedobacter</taxon>
    </lineage>
</organism>
<dbReference type="InterPro" id="IPR013108">
    <property type="entry name" value="Amidohydro_3"/>
</dbReference>
<dbReference type="SUPFAM" id="SSF51338">
    <property type="entry name" value="Composite domain of metallo-dependent hydrolases"/>
    <property type="match status" value="1"/>
</dbReference>
<keyword evidence="3" id="KW-1185">Reference proteome</keyword>
<dbReference type="Gene3D" id="2.30.40.10">
    <property type="entry name" value="Urease, subunit C, domain 1"/>
    <property type="match status" value="1"/>
</dbReference>
<dbReference type="PANTHER" id="PTHR22642:SF21">
    <property type="entry name" value="PERIPLASMIC PROTEIN"/>
    <property type="match status" value="1"/>
</dbReference>
<protein>
    <recommendedName>
        <fullName evidence="1">Amidohydrolase 3 domain-containing protein</fullName>
    </recommendedName>
</protein>
<evidence type="ECO:0000313" key="2">
    <source>
        <dbReference type="EMBL" id="TDQ12122.1"/>
    </source>
</evidence>
<dbReference type="InterPro" id="IPR032466">
    <property type="entry name" value="Metal_Hydrolase"/>
</dbReference>
<dbReference type="PANTHER" id="PTHR22642">
    <property type="entry name" value="IMIDAZOLONEPROPIONASE"/>
    <property type="match status" value="1"/>
</dbReference>
<dbReference type="Gene3D" id="3.20.20.140">
    <property type="entry name" value="Metal-dependent hydrolases"/>
    <property type="match status" value="1"/>
</dbReference>
<dbReference type="CDD" id="cd01300">
    <property type="entry name" value="YtcJ_like"/>
    <property type="match status" value="1"/>
</dbReference>
<gene>
    <name evidence="2" type="ORF">ATK78_1253</name>
</gene>
<sequence length="588" mass="66438">MNSKIKLFGLLIWSPFLLFAQKADLIIIHGNIATMNKPNEFKAAVAIKDGIIQEVGSSKSILFTYRSKMTRVIDAQGKTIIPGLNDSHMHIIREGLHFNSELRWDGVKTLKRAMEMLKEQAQRTPPGVWIKVIGGWNEFQFAEKRQPTIAEINEAVPDKPVFITYLYGKAFLNKKGIEVLKYNANTHYEGSLLEKDNAGNLTGVMFAKETPKAIYTTLALTTMLNPEEKMNSTLQFYRELNGFGLTSAVDAAGGGQNYDGDYAIAAELARQGKLNLRTSYYLFAQKKGAELQDYEKWAAATYPNKNDHMLMANGYSMEGAGENIVASAADFENFLEPRIVLSDSMETDLEPVIRLLVRNRWPFRLHATYGESIERMLNVFEKINRDTPFNGLRWIFDHAETITNPQLLRVKQLGGGIAVQFRMYFQGELYTKMYGAPERQLPPIKQMLKLGIPVGVGTDAPRISTYNPWMSLHWLLTGKTIGGMQFWPKDQVLDKYTALQLYTSGSAWFSGEEKLKGRIEKGMYADLVILSDDYFKVPADEVRKITAKLTIVNGRIVYARDEYKSLDPGIAAVIPSWSPVKYYGGYQK</sequence>
<dbReference type="AlphaFoldDB" id="A0A4R6T100"/>
<dbReference type="EMBL" id="SNYC01000003">
    <property type="protein sequence ID" value="TDQ12122.1"/>
    <property type="molecule type" value="Genomic_DNA"/>
</dbReference>
<evidence type="ECO:0000259" key="1">
    <source>
        <dbReference type="Pfam" id="PF07969"/>
    </source>
</evidence>
<proteinExistence type="predicted"/>
<name>A0A4R6T100_9SPHI</name>
<dbReference type="RefSeq" id="WP_133575133.1">
    <property type="nucleotide sequence ID" value="NZ_SNYC01000003.1"/>
</dbReference>
<dbReference type="GO" id="GO:0016810">
    <property type="term" value="F:hydrolase activity, acting on carbon-nitrogen (but not peptide) bonds"/>
    <property type="evidence" value="ECO:0007669"/>
    <property type="project" value="InterPro"/>
</dbReference>